<reference evidence="2 3" key="1">
    <citation type="submission" date="2024-03" db="EMBL/GenBank/DDBJ databases">
        <title>Novel species of the genus Variovorax.</title>
        <authorList>
            <person name="Liu Q."/>
            <person name="Xin Y.-H."/>
        </authorList>
    </citation>
    <scope>NUCLEOTIDE SEQUENCE [LARGE SCALE GENOMIC DNA]</scope>
    <source>
        <strain evidence="2 3">KACC 18501</strain>
    </source>
</reference>
<dbReference type="Proteomes" id="UP001363010">
    <property type="component" value="Unassembled WGS sequence"/>
</dbReference>
<organism evidence="2 3">
    <name type="scientific">Variovorax humicola</name>
    <dbReference type="NCBI Taxonomy" id="1769758"/>
    <lineage>
        <taxon>Bacteria</taxon>
        <taxon>Pseudomonadati</taxon>
        <taxon>Pseudomonadota</taxon>
        <taxon>Betaproteobacteria</taxon>
        <taxon>Burkholderiales</taxon>
        <taxon>Comamonadaceae</taxon>
        <taxon>Variovorax</taxon>
    </lineage>
</organism>
<evidence type="ECO:0008006" key="4">
    <source>
        <dbReference type="Google" id="ProtNLM"/>
    </source>
</evidence>
<evidence type="ECO:0000313" key="2">
    <source>
        <dbReference type="EMBL" id="MEJ8821401.1"/>
    </source>
</evidence>
<protein>
    <recommendedName>
        <fullName evidence="4">Sulfotransferase family protein</fullName>
    </recommendedName>
</protein>
<dbReference type="EMBL" id="JBBKZV010000002">
    <property type="protein sequence ID" value="MEJ8821401.1"/>
    <property type="molecule type" value="Genomic_DNA"/>
</dbReference>
<sequence>MKHHLIIGGTGRAGTTFLVEYLDGCGLETHIGKHATPTYDENANAGLEDVPMQAADHPYVLKSPWLYEYAERLLVRDDIVVDAVILPMRGIVEAAASRTLNELRARCAIETVPDDCTLWESWGTTPGGIVYSLNPLDQARLLAVGFHELVHALVKKEVPIVLLDFPRFVEDAQYLCAKLQPVLGDKVSRARALEAHQRLAEPGKVRVGRDLAVDANGPLAGAGGTFTLGPGFPDHGALDRVALRRELDRARARAAEAERQFAQLQRSIAQGRMARLRRMAVRMRDGLRRLARPDLSL</sequence>
<evidence type="ECO:0000313" key="3">
    <source>
        <dbReference type="Proteomes" id="UP001363010"/>
    </source>
</evidence>
<name>A0ABU8VUB9_9BURK</name>
<dbReference type="InterPro" id="IPR027417">
    <property type="entry name" value="P-loop_NTPase"/>
</dbReference>
<accession>A0ABU8VUB9</accession>
<evidence type="ECO:0000256" key="1">
    <source>
        <dbReference type="SAM" id="Coils"/>
    </source>
</evidence>
<comment type="caution">
    <text evidence="2">The sequence shown here is derived from an EMBL/GenBank/DDBJ whole genome shotgun (WGS) entry which is preliminary data.</text>
</comment>
<keyword evidence="1" id="KW-0175">Coiled coil</keyword>
<proteinExistence type="predicted"/>
<dbReference type="SUPFAM" id="SSF52540">
    <property type="entry name" value="P-loop containing nucleoside triphosphate hydrolases"/>
    <property type="match status" value="1"/>
</dbReference>
<keyword evidence="3" id="KW-1185">Reference proteome</keyword>
<gene>
    <name evidence="2" type="ORF">WKW80_05035</name>
</gene>
<feature type="coiled-coil region" evidence="1">
    <location>
        <begin position="240"/>
        <end position="274"/>
    </location>
</feature>
<dbReference type="RefSeq" id="WP_340362451.1">
    <property type="nucleotide sequence ID" value="NZ_JBBKZV010000002.1"/>
</dbReference>